<dbReference type="InterPro" id="IPR041597">
    <property type="entry name" value="Ldt_C"/>
</dbReference>
<dbReference type="InterPro" id="IPR038063">
    <property type="entry name" value="Transpep_catalytic_dom"/>
</dbReference>
<evidence type="ECO:0000259" key="14">
    <source>
        <dbReference type="PROSITE" id="PS51782"/>
    </source>
</evidence>
<dbReference type="InterPro" id="IPR036779">
    <property type="entry name" value="LysM_dom_sf"/>
</dbReference>
<comment type="pathway">
    <text evidence="2 12">Cell wall biogenesis; peptidoglycan biosynthesis.</text>
</comment>
<dbReference type="PANTHER" id="PTHR30582:SF24">
    <property type="entry name" value="L,D-TRANSPEPTIDASE ERFK_SRFK-RELATED"/>
    <property type="match status" value="1"/>
</dbReference>
<feature type="active site" description="Proton donor/acceptor" evidence="12">
    <location>
        <position position="192"/>
    </location>
</feature>
<protein>
    <submittedName>
        <fullName evidence="16">Peptidase</fullName>
    </submittedName>
</protein>
<keyword evidence="10 12" id="KW-0573">Peptidoglycan synthesis</keyword>
<comment type="similarity">
    <text evidence="3">Belongs to the YkuD family.</text>
</comment>
<evidence type="ECO:0000256" key="7">
    <source>
        <dbReference type="ARBA" id="ARBA00022764"/>
    </source>
</evidence>
<keyword evidence="4" id="KW-0328">Glycosyltransferase</keyword>
<evidence type="ECO:0000256" key="5">
    <source>
        <dbReference type="ARBA" id="ARBA00022679"/>
    </source>
</evidence>
<reference evidence="17" key="1">
    <citation type="journal article" date="2019" name="Int. J. Syst. Evol. Microbiol.">
        <title>The Global Catalogue of Microorganisms (GCM) 10K type strain sequencing project: providing services to taxonomists for standard genome sequencing and annotation.</title>
        <authorList>
            <consortium name="The Broad Institute Genomics Platform"/>
            <consortium name="The Broad Institute Genome Sequencing Center for Infectious Disease"/>
            <person name="Wu L."/>
            <person name="Ma J."/>
        </authorList>
    </citation>
    <scope>NUCLEOTIDE SEQUENCE [LARGE SCALE GENOMIC DNA]</scope>
    <source>
        <strain evidence="17">CGMCC 1.10131</strain>
    </source>
</reference>
<dbReference type="InterPro" id="IPR005490">
    <property type="entry name" value="LD_TPept_cat_dom"/>
</dbReference>
<comment type="caution">
    <text evidence="16">The sequence shown here is derived from an EMBL/GenBank/DDBJ whole genome shotgun (WGS) entry which is preliminary data.</text>
</comment>
<dbReference type="Pfam" id="PF17969">
    <property type="entry name" value="Ldt_C"/>
    <property type="match status" value="1"/>
</dbReference>
<dbReference type="SUPFAM" id="SSF141523">
    <property type="entry name" value="L,D-transpeptidase catalytic domain-like"/>
    <property type="match status" value="1"/>
</dbReference>
<sequence>MEKMKPLLFICFAFSLAFRASAITYDLPDDGSRLLGENQVHQVQQGETIALIAEHYGVGFLALMAANKGVDPFLPEVGRQLLIPTQILLPDVERKGVVVNLAELRLYYFRPNGTQVDVLPIGIGRIGRETPEMSTYISQKRENPTWTPTQNIRNEYAAKGIILPQVIQAGPENPLGEYALRLAYGSGEYLIHGTNKDFGVGLRVSSGCIRLFPNDIEYLFSQVDVKTPVRIIDQAIKHSVEPSGEYLLEVHQPLNRSQQEVQQATTLRLSRDNIKFITQAGVDSSIVNQALKSQQGIALRVGLKQG</sequence>
<proteinExistence type="inferred from homology"/>
<keyword evidence="6 13" id="KW-0732">Signal</keyword>
<keyword evidence="9 12" id="KW-0133">Cell shape</keyword>
<dbReference type="Proteomes" id="UP000651977">
    <property type="component" value="Unassembled WGS sequence"/>
</dbReference>
<feature type="domain" description="L,D-TPase catalytic" evidence="15">
    <location>
        <begin position="95"/>
        <end position="232"/>
    </location>
</feature>
<dbReference type="InterPro" id="IPR018392">
    <property type="entry name" value="LysM"/>
</dbReference>
<dbReference type="InterPro" id="IPR050979">
    <property type="entry name" value="LD-transpeptidase"/>
</dbReference>
<keyword evidence="8" id="KW-0378">Hydrolase</keyword>
<dbReference type="EMBL" id="BMDY01000005">
    <property type="protein sequence ID" value="GGB00034.1"/>
    <property type="molecule type" value="Genomic_DNA"/>
</dbReference>
<gene>
    <name evidence="16" type="ORF">GCM10007414_11450</name>
</gene>
<dbReference type="SUPFAM" id="SSF54106">
    <property type="entry name" value="LysM domain"/>
    <property type="match status" value="1"/>
</dbReference>
<keyword evidence="7" id="KW-0574">Periplasm</keyword>
<dbReference type="PROSITE" id="PS52029">
    <property type="entry name" value="LD_TPASE"/>
    <property type="match status" value="1"/>
</dbReference>
<evidence type="ECO:0000256" key="2">
    <source>
        <dbReference type="ARBA" id="ARBA00004752"/>
    </source>
</evidence>
<comment type="subcellular location">
    <subcellularLocation>
        <location evidence="1">Periplasm</location>
    </subcellularLocation>
</comment>
<evidence type="ECO:0000256" key="4">
    <source>
        <dbReference type="ARBA" id="ARBA00022676"/>
    </source>
</evidence>
<evidence type="ECO:0000256" key="13">
    <source>
        <dbReference type="SAM" id="SignalP"/>
    </source>
</evidence>
<dbReference type="Pfam" id="PF01476">
    <property type="entry name" value="LysM"/>
    <property type="match status" value="1"/>
</dbReference>
<dbReference type="SMART" id="SM00257">
    <property type="entry name" value="LysM"/>
    <property type="match status" value="1"/>
</dbReference>
<dbReference type="Gene3D" id="2.40.440.10">
    <property type="entry name" value="L,D-transpeptidase catalytic domain-like"/>
    <property type="match status" value="1"/>
</dbReference>
<organism evidence="16 17">
    <name type="scientific">Agarivorans gilvus</name>
    <dbReference type="NCBI Taxonomy" id="680279"/>
    <lineage>
        <taxon>Bacteria</taxon>
        <taxon>Pseudomonadati</taxon>
        <taxon>Pseudomonadota</taxon>
        <taxon>Gammaproteobacteria</taxon>
        <taxon>Alteromonadales</taxon>
        <taxon>Alteromonadaceae</taxon>
        <taxon>Agarivorans</taxon>
    </lineage>
</organism>
<keyword evidence="5" id="KW-0808">Transferase</keyword>
<keyword evidence="17" id="KW-1185">Reference proteome</keyword>
<evidence type="ECO:0000256" key="10">
    <source>
        <dbReference type="ARBA" id="ARBA00022984"/>
    </source>
</evidence>
<evidence type="ECO:0000313" key="16">
    <source>
        <dbReference type="EMBL" id="GGB00034.1"/>
    </source>
</evidence>
<dbReference type="Gene3D" id="3.10.350.10">
    <property type="entry name" value="LysM domain"/>
    <property type="match status" value="1"/>
</dbReference>
<dbReference type="PROSITE" id="PS51782">
    <property type="entry name" value="LYSM"/>
    <property type="match status" value="1"/>
</dbReference>
<evidence type="ECO:0000259" key="15">
    <source>
        <dbReference type="PROSITE" id="PS52029"/>
    </source>
</evidence>
<dbReference type="PANTHER" id="PTHR30582">
    <property type="entry name" value="L,D-TRANSPEPTIDASE"/>
    <property type="match status" value="1"/>
</dbReference>
<evidence type="ECO:0000256" key="3">
    <source>
        <dbReference type="ARBA" id="ARBA00005992"/>
    </source>
</evidence>
<feature type="active site" description="Nucleophile" evidence="12">
    <location>
        <position position="208"/>
    </location>
</feature>
<evidence type="ECO:0000256" key="6">
    <source>
        <dbReference type="ARBA" id="ARBA00022729"/>
    </source>
</evidence>
<evidence type="ECO:0000313" key="17">
    <source>
        <dbReference type="Proteomes" id="UP000651977"/>
    </source>
</evidence>
<evidence type="ECO:0000256" key="9">
    <source>
        <dbReference type="ARBA" id="ARBA00022960"/>
    </source>
</evidence>
<name>A0ABQ1I0K0_9ALTE</name>
<evidence type="ECO:0000256" key="11">
    <source>
        <dbReference type="ARBA" id="ARBA00023316"/>
    </source>
</evidence>
<evidence type="ECO:0000256" key="1">
    <source>
        <dbReference type="ARBA" id="ARBA00004418"/>
    </source>
</evidence>
<accession>A0ABQ1I0K0</accession>
<dbReference type="CDD" id="cd00118">
    <property type="entry name" value="LysM"/>
    <property type="match status" value="1"/>
</dbReference>
<feature type="domain" description="LysM" evidence="14">
    <location>
        <begin position="39"/>
        <end position="83"/>
    </location>
</feature>
<evidence type="ECO:0000256" key="8">
    <source>
        <dbReference type="ARBA" id="ARBA00022801"/>
    </source>
</evidence>
<dbReference type="CDD" id="cd16913">
    <property type="entry name" value="YkuD_like"/>
    <property type="match status" value="1"/>
</dbReference>
<evidence type="ECO:0000256" key="12">
    <source>
        <dbReference type="PROSITE-ProRule" id="PRU01373"/>
    </source>
</evidence>
<keyword evidence="11 12" id="KW-0961">Cell wall biogenesis/degradation</keyword>
<dbReference type="Pfam" id="PF03734">
    <property type="entry name" value="YkuD"/>
    <property type="match status" value="1"/>
</dbReference>
<feature type="chain" id="PRO_5047202761" evidence="13">
    <location>
        <begin position="23"/>
        <end position="306"/>
    </location>
</feature>
<feature type="signal peptide" evidence="13">
    <location>
        <begin position="1"/>
        <end position="22"/>
    </location>
</feature>